<evidence type="ECO:0000313" key="1">
    <source>
        <dbReference type="EMBL" id="GII44390.1"/>
    </source>
</evidence>
<keyword evidence="2" id="KW-1185">Reference proteome</keyword>
<reference evidence="1" key="1">
    <citation type="submission" date="2021-01" db="EMBL/GenBank/DDBJ databases">
        <title>Whole genome shotgun sequence of Planotetraspora silvatica NBRC 100141.</title>
        <authorList>
            <person name="Komaki H."/>
            <person name="Tamura T."/>
        </authorList>
    </citation>
    <scope>NUCLEOTIDE SEQUENCE</scope>
    <source>
        <strain evidence="1">NBRC 100141</strain>
    </source>
</reference>
<organism evidence="1 2">
    <name type="scientific">Planotetraspora silvatica</name>
    <dbReference type="NCBI Taxonomy" id="234614"/>
    <lineage>
        <taxon>Bacteria</taxon>
        <taxon>Bacillati</taxon>
        <taxon>Actinomycetota</taxon>
        <taxon>Actinomycetes</taxon>
        <taxon>Streptosporangiales</taxon>
        <taxon>Streptosporangiaceae</taxon>
        <taxon>Planotetraspora</taxon>
    </lineage>
</organism>
<name>A0A8J3XKM2_9ACTN</name>
<protein>
    <submittedName>
        <fullName evidence="1">Uncharacterized protein</fullName>
    </submittedName>
</protein>
<sequence length="102" mass="11186">MAFHRVLADHHLGGDFPGWTVRGRAERAFPFAAAQGFHAYGMDEIVSATSFSRNPCQGEPRPAGGRTCGYVMRVRSGYINASSGDTVNATTYGSWKYFTFTK</sequence>
<dbReference type="EMBL" id="BOOQ01000003">
    <property type="protein sequence ID" value="GII44390.1"/>
    <property type="molecule type" value="Genomic_DNA"/>
</dbReference>
<accession>A0A8J3XKM2</accession>
<gene>
    <name evidence="1" type="ORF">Psi02_08140</name>
</gene>
<proteinExistence type="predicted"/>
<evidence type="ECO:0000313" key="2">
    <source>
        <dbReference type="Proteomes" id="UP000644610"/>
    </source>
</evidence>
<dbReference type="Proteomes" id="UP000644610">
    <property type="component" value="Unassembled WGS sequence"/>
</dbReference>
<comment type="caution">
    <text evidence="1">The sequence shown here is derived from an EMBL/GenBank/DDBJ whole genome shotgun (WGS) entry which is preliminary data.</text>
</comment>
<dbReference type="AlphaFoldDB" id="A0A8J3XKM2"/>